<name>A0A1I7EA50_9ENTR</name>
<gene>
    <name evidence="1" type="ORF">SAMN05192562_11346</name>
</gene>
<evidence type="ECO:0000313" key="1">
    <source>
        <dbReference type="EMBL" id="SFU20745.1"/>
    </source>
</evidence>
<dbReference type="AlphaFoldDB" id="A0A1I7EA50"/>
<organism evidence="1 2">
    <name type="scientific">Kosakonia arachidis</name>
    <dbReference type="NCBI Taxonomy" id="551989"/>
    <lineage>
        <taxon>Bacteria</taxon>
        <taxon>Pseudomonadati</taxon>
        <taxon>Pseudomonadota</taxon>
        <taxon>Gammaproteobacteria</taxon>
        <taxon>Enterobacterales</taxon>
        <taxon>Enterobacteriaceae</taxon>
        <taxon>Kosakonia</taxon>
    </lineage>
</organism>
<dbReference type="RefSeq" id="WP_090126988.1">
    <property type="nucleotide sequence ID" value="NZ_CP045299.1"/>
</dbReference>
<evidence type="ECO:0000313" key="2">
    <source>
        <dbReference type="Proteomes" id="UP000199187"/>
    </source>
</evidence>
<reference evidence="2" key="1">
    <citation type="submission" date="2016-10" db="EMBL/GenBank/DDBJ databases">
        <authorList>
            <person name="Varghese N."/>
            <person name="Submissions S."/>
        </authorList>
    </citation>
    <scope>NUCLEOTIDE SEQUENCE [LARGE SCALE GENOMIC DNA]</scope>
    <source>
        <strain evidence="2">Ah-143</strain>
    </source>
</reference>
<accession>A0A1I7EA50</accession>
<proteinExistence type="predicted"/>
<protein>
    <submittedName>
        <fullName evidence="1">Uncharacterized protein</fullName>
    </submittedName>
</protein>
<dbReference type="Proteomes" id="UP000199187">
    <property type="component" value="Unassembled WGS sequence"/>
</dbReference>
<dbReference type="EMBL" id="FPAU01000013">
    <property type="protein sequence ID" value="SFU20745.1"/>
    <property type="molecule type" value="Genomic_DNA"/>
</dbReference>
<sequence>MLAKKLTLADREALEMMPGGWFILRDVPALLNRSAWRLERLVSAGVVQSRIRGTYPDYVMEYRVLSAEVAPGETR</sequence>
<dbReference type="OrthoDB" id="9930574at2"/>
<keyword evidence="2" id="KW-1185">Reference proteome</keyword>